<evidence type="ECO:0000256" key="6">
    <source>
        <dbReference type="ARBA" id="ARBA00023136"/>
    </source>
</evidence>
<keyword evidence="5 8" id="KW-1133">Transmembrane helix</keyword>
<dbReference type="Proteomes" id="UP000373449">
    <property type="component" value="Unassembled WGS sequence"/>
</dbReference>
<evidence type="ECO:0000256" key="2">
    <source>
        <dbReference type="ARBA" id="ARBA00005811"/>
    </source>
</evidence>
<evidence type="ECO:0000313" key="10">
    <source>
        <dbReference type="EMBL" id="VFS49064.1"/>
    </source>
</evidence>
<keyword evidence="11" id="KW-1185">Reference proteome</keyword>
<feature type="transmembrane region" description="Helical" evidence="8">
    <location>
        <begin position="12"/>
        <end position="38"/>
    </location>
</feature>
<dbReference type="Proteomes" id="UP000224974">
    <property type="component" value="Unassembled WGS sequence"/>
</dbReference>
<dbReference type="PANTHER" id="PTHR30558">
    <property type="entry name" value="EXBD MEMBRANE COMPONENT OF PMF-DRIVEN MACROMOLECULE IMPORT SYSTEM"/>
    <property type="match status" value="1"/>
</dbReference>
<comment type="similarity">
    <text evidence="2 7">Belongs to the ExbD/TolR family.</text>
</comment>
<dbReference type="GO" id="GO:0015031">
    <property type="term" value="P:protein transport"/>
    <property type="evidence" value="ECO:0007669"/>
    <property type="project" value="UniProtKB-KW"/>
</dbReference>
<dbReference type="AlphaFoldDB" id="A0A2C6DP10"/>
<keyword evidence="7" id="KW-0813">Transport</keyword>
<evidence type="ECO:0000313" key="11">
    <source>
        <dbReference type="Proteomes" id="UP000224974"/>
    </source>
</evidence>
<evidence type="ECO:0000313" key="12">
    <source>
        <dbReference type="Proteomes" id="UP000373449"/>
    </source>
</evidence>
<evidence type="ECO:0000256" key="7">
    <source>
        <dbReference type="RuleBase" id="RU003879"/>
    </source>
</evidence>
<dbReference type="RefSeq" id="WP_029096017.1">
    <property type="nucleotide sequence ID" value="NZ_CAADJA010000002.1"/>
</dbReference>
<dbReference type="EMBL" id="CAADJA010000002">
    <property type="protein sequence ID" value="VFS49064.1"/>
    <property type="molecule type" value="Genomic_DNA"/>
</dbReference>
<keyword evidence="3" id="KW-1003">Cell membrane</keyword>
<sequence>MQIRSIRMEEKPLLMIIPMIDIIFFLLVFFMMSMLTMVTQRTVALNLPHASIAKVDTTKTVPVSITHDGRIFLEQDAVSLDVLASRLSLLTLESDKITVVLRGDMDAYYGKVVAVLDTIRQTGIERVSIATEGKMQ</sequence>
<evidence type="ECO:0000256" key="8">
    <source>
        <dbReference type="SAM" id="Phobius"/>
    </source>
</evidence>
<dbReference type="Pfam" id="PF02472">
    <property type="entry name" value="ExbD"/>
    <property type="match status" value="1"/>
</dbReference>
<proteinExistence type="inferred from homology"/>
<name>A0A2C6DP10_9GAMM</name>
<evidence type="ECO:0000256" key="5">
    <source>
        <dbReference type="ARBA" id="ARBA00022989"/>
    </source>
</evidence>
<keyword evidence="7" id="KW-0653">Protein transport</keyword>
<reference evidence="9" key="2">
    <citation type="submission" date="2017-09" db="EMBL/GenBank/DDBJ databases">
        <title>FDA dAtabase for Regulatory Grade micrObial Sequences (FDA-ARGOS): Supporting development and validation of Infectious Disease Dx tests.</title>
        <authorList>
            <person name="Minogue T."/>
            <person name="Wolcott M."/>
            <person name="Wasieloski L."/>
            <person name="Aguilar W."/>
            <person name="Moore D."/>
            <person name="Tallon L.J."/>
            <person name="Sadzewicz L."/>
            <person name="Ott S."/>
            <person name="Zhao X."/>
            <person name="Nagaraj S."/>
            <person name="Vavikolanu K."/>
            <person name="Aluvathingal J."/>
            <person name="Nadendla S."/>
            <person name="Sichtig H."/>
        </authorList>
    </citation>
    <scope>NUCLEOTIDE SEQUENCE</scope>
    <source>
        <strain evidence="9">FDAARGOS_387</strain>
    </source>
</reference>
<dbReference type="OrthoDB" id="9798629at2"/>
<evidence type="ECO:0000256" key="4">
    <source>
        <dbReference type="ARBA" id="ARBA00022692"/>
    </source>
</evidence>
<accession>A0A2C6DP10</accession>
<dbReference type="GO" id="GO:0005886">
    <property type="term" value="C:plasma membrane"/>
    <property type="evidence" value="ECO:0007669"/>
    <property type="project" value="UniProtKB-SubCell"/>
</dbReference>
<dbReference type="Gene3D" id="3.30.420.270">
    <property type="match status" value="1"/>
</dbReference>
<comment type="subcellular location">
    <subcellularLocation>
        <location evidence="1">Cell membrane</location>
        <topology evidence="1">Single-pass membrane protein</topology>
    </subcellularLocation>
    <subcellularLocation>
        <location evidence="7">Cell membrane</location>
        <topology evidence="7">Single-pass type II membrane protein</topology>
    </subcellularLocation>
</comment>
<protein>
    <submittedName>
        <fullName evidence="10">Biopolymer transport protein exbD</fullName>
    </submittedName>
    <submittedName>
        <fullName evidence="9">Biopolymer transporter ExbD</fullName>
    </submittedName>
</protein>
<gene>
    <name evidence="10" type="primary">exbD</name>
    <name evidence="9" type="ORF">CRN84_12330</name>
    <name evidence="10" type="ORF">NCTC12282_03524</name>
</gene>
<evidence type="ECO:0000313" key="9">
    <source>
        <dbReference type="EMBL" id="PHI30072.1"/>
    </source>
</evidence>
<evidence type="ECO:0000256" key="1">
    <source>
        <dbReference type="ARBA" id="ARBA00004162"/>
    </source>
</evidence>
<evidence type="ECO:0000256" key="3">
    <source>
        <dbReference type="ARBA" id="ARBA00022475"/>
    </source>
</evidence>
<dbReference type="PANTHER" id="PTHR30558:SF3">
    <property type="entry name" value="BIOPOLYMER TRANSPORT PROTEIN EXBD-RELATED"/>
    <property type="match status" value="1"/>
</dbReference>
<reference evidence="10 12" key="3">
    <citation type="submission" date="2019-03" db="EMBL/GenBank/DDBJ databases">
        <authorList>
            <consortium name="Pathogen Informatics"/>
        </authorList>
    </citation>
    <scope>NUCLEOTIDE SEQUENCE [LARGE SCALE GENOMIC DNA]</scope>
    <source>
        <strain evidence="10 12">NCTC12282</strain>
    </source>
</reference>
<dbReference type="EMBL" id="PDDX01000001">
    <property type="protein sequence ID" value="PHI30072.1"/>
    <property type="molecule type" value="Genomic_DNA"/>
</dbReference>
<keyword evidence="6 8" id="KW-0472">Membrane</keyword>
<dbReference type="STRING" id="1111728.GCA_000427805_04352"/>
<dbReference type="InterPro" id="IPR003400">
    <property type="entry name" value="ExbD"/>
</dbReference>
<organism evidence="9 11">
    <name type="scientific">Budvicia aquatica</name>
    <dbReference type="NCBI Taxonomy" id="82979"/>
    <lineage>
        <taxon>Bacteria</taxon>
        <taxon>Pseudomonadati</taxon>
        <taxon>Pseudomonadota</taxon>
        <taxon>Gammaproteobacteria</taxon>
        <taxon>Enterobacterales</taxon>
        <taxon>Budviciaceae</taxon>
        <taxon>Budvicia</taxon>
    </lineage>
</organism>
<keyword evidence="4 7" id="KW-0812">Transmembrane</keyword>
<reference evidence="11" key="1">
    <citation type="submission" date="2017-09" db="EMBL/GenBank/DDBJ databases">
        <title>FDA dAtabase for Regulatory Grade micrObial Sequences (FDA-ARGOS): Supporting development and validation of Infectious Disease Dx tests.</title>
        <authorList>
            <person name="Minogue T."/>
            <person name="Wolcott M."/>
            <person name="Wasieloski L."/>
            <person name="Aguilar W."/>
            <person name="Moore D."/>
            <person name="Tallon L."/>
            <person name="Sadzewicz L."/>
            <person name="Ott S."/>
            <person name="Zhao X."/>
            <person name="Nagaraj S."/>
            <person name="Vavikolanu K."/>
            <person name="Aluvathingal J."/>
            <person name="Nadendla S."/>
            <person name="Sichtig H."/>
        </authorList>
    </citation>
    <scope>NUCLEOTIDE SEQUENCE [LARGE SCALE GENOMIC DNA]</scope>
    <source>
        <strain evidence="11">FDAARGOS_387</strain>
    </source>
</reference>
<dbReference type="GO" id="GO:0022857">
    <property type="term" value="F:transmembrane transporter activity"/>
    <property type="evidence" value="ECO:0007669"/>
    <property type="project" value="InterPro"/>
</dbReference>